<protein>
    <submittedName>
        <fullName evidence="1">Uncharacterized protein</fullName>
    </submittedName>
</protein>
<sequence>MTFRYRLAGTKANEEVTPTYLLEQTIKLENVQVEVDVQKPSGAFGLNFIAQFQNIYANVTNILVKVSPPDATFDETITP</sequence>
<proteinExistence type="predicted"/>
<reference evidence="1 2" key="1">
    <citation type="submission" date="2018-06" db="EMBL/GenBank/DDBJ databases">
        <title>Comparative genomics of downy mildews reveals potential adaptations to biotrophy.</title>
        <authorList>
            <person name="Fletcher K."/>
            <person name="Klosterman S.J."/>
            <person name="Derevnina L."/>
            <person name="Martin F."/>
            <person name="Koike S."/>
            <person name="Reyes Chin-Wo S."/>
            <person name="Mou B."/>
            <person name="Michelmore R."/>
        </authorList>
    </citation>
    <scope>NUCLEOTIDE SEQUENCE [LARGE SCALE GENOMIC DNA]</scope>
    <source>
        <strain evidence="1 2">R13</strain>
    </source>
</reference>
<name>A0A3R7Y6Y1_9STRA</name>
<gene>
    <name evidence="1" type="ORF">DD237_003773</name>
</gene>
<dbReference type="Proteomes" id="UP000286097">
    <property type="component" value="Unassembled WGS sequence"/>
</dbReference>
<organism evidence="1 2">
    <name type="scientific">Peronospora effusa</name>
    <dbReference type="NCBI Taxonomy" id="542832"/>
    <lineage>
        <taxon>Eukaryota</taxon>
        <taxon>Sar</taxon>
        <taxon>Stramenopiles</taxon>
        <taxon>Oomycota</taxon>
        <taxon>Peronosporomycetes</taxon>
        <taxon>Peronosporales</taxon>
        <taxon>Peronosporaceae</taxon>
        <taxon>Peronospora</taxon>
    </lineage>
</organism>
<dbReference type="EMBL" id="QKXF01000254">
    <property type="protein sequence ID" value="RQM13493.1"/>
    <property type="molecule type" value="Genomic_DNA"/>
</dbReference>
<evidence type="ECO:0000313" key="2">
    <source>
        <dbReference type="Proteomes" id="UP000286097"/>
    </source>
</evidence>
<dbReference type="AlphaFoldDB" id="A0A3R7Y6Y1"/>
<evidence type="ECO:0000313" key="1">
    <source>
        <dbReference type="EMBL" id="RQM13493.1"/>
    </source>
</evidence>
<comment type="caution">
    <text evidence="1">The sequence shown here is derived from an EMBL/GenBank/DDBJ whole genome shotgun (WGS) entry which is preliminary data.</text>
</comment>
<dbReference type="VEuPathDB" id="FungiDB:DD237_003773"/>
<accession>A0A3R7Y6Y1</accession>